<dbReference type="PANTHER" id="PTHR43731:SF14">
    <property type="entry name" value="PRESENILIN-ASSOCIATED RHOMBOID-LIKE PROTEIN, MITOCHONDRIAL"/>
    <property type="match status" value="1"/>
</dbReference>
<evidence type="ECO:0000313" key="10">
    <source>
        <dbReference type="Proteomes" id="UP001063782"/>
    </source>
</evidence>
<keyword evidence="5 7" id="KW-1133">Transmembrane helix</keyword>
<dbReference type="GO" id="GO:0006508">
    <property type="term" value="P:proteolysis"/>
    <property type="evidence" value="ECO:0007669"/>
    <property type="project" value="UniProtKB-KW"/>
</dbReference>
<feature type="domain" description="Peptidase S54 rhomboid" evidence="8">
    <location>
        <begin position="72"/>
        <end position="213"/>
    </location>
</feature>
<sequence length="256" mass="28622">MPNHFSKIINQDQRIMNIQTLWRHTPITLILLIIFVLSAVIQWIFGVSIDNPSNRDLVRFGANFLPLSLTYEPWRLISSGFLHIGIIHLLFNSFAMYYFGQAGELIFGRWQFLLIFLWSVIGGSCLTLLVTWWQIQAGGQAIVSAGASGGIMGLGMAILMAAWLKTWQARYISIKHLAMVMGLNLVMGFAVDGVDNAGHIGGLLVGGLLGVAFALQHKKHNEQRGLPYFWAVSLVLLMVFTGFWWVLQGEMMVLLS</sequence>
<dbReference type="InterPro" id="IPR050925">
    <property type="entry name" value="Rhomboid_protease_S54"/>
</dbReference>
<dbReference type="RefSeq" id="WP_263075954.1">
    <property type="nucleotide sequence ID" value="NZ_CP089977.1"/>
</dbReference>
<gene>
    <name evidence="9" type="ORF">LU297_07730</name>
</gene>
<keyword evidence="6 7" id="KW-0472">Membrane</keyword>
<evidence type="ECO:0000256" key="5">
    <source>
        <dbReference type="ARBA" id="ARBA00022989"/>
    </source>
</evidence>
<keyword evidence="9" id="KW-0645">Protease</keyword>
<comment type="similarity">
    <text evidence="2">Belongs to the peptidase S54 family.</text>
</comment>
<dbReference type="InterPro" id="IPR022764">
    <property type="entry name" value="Peptidase_S54_rhomboid_dom"/>
</dbReference>
<evidence type="ECO:0000256" key="1">
    <source>
        <dbReference type="ARBA" id="ARBA00004141"/>
    </source>
</evidence>
<reference evidence="9" key="1">
    <citation type="submission" date="2021-12" db="EMBL/GenBank/DDBJ databases">
        <title>taxonomy of Moraxella sp. ZY201224.</title>
        <authorList>
            <person name="Li F."/>
        </authorList>
    </citation>
    <scope>NUCLEOTIDE SEQUENCE</scope>
    <source>
        <strain evidence="9">ZY201224</strain>
    </source>
</reference>
<organism evidence="9 10">
    <name type="scientific">Moraxella nasicaprae</name>
    <dbReference type="NCBI Taxonomy" id="2904122"/>
    <lineage>
        <taxon>Bacteria</taxon>
        <taxon>Pseudomonadati</taxon>
        <taxon>Pseudomonadota</taxon>
        <taxon>Gammaproteobacteria</taxon>
        <taxon>Moraxellales</taxon>
        <taxon>Moraxellaceae</taxon>
        <taxon>Moraxella</taxon>
    </lineage>
</organism>
<dbReference type="GO" id="GO:0008233">
    <property type="term" value="F:peptidase activity"/>
    <property type="evidence" value="ECO:0007669"/>
    <property type="project" value="UniProtKB-KW"/>
</dbReference>
<feature type="transmembrane region" description="Helical" evidence="7">
    <location>
        <begin position="21"/>
        <end position="45"/>
    </location>
</feature>
<evidence type="ECO:0000256" key="3">
    <source>
        <dbReference type="ARBA" id="ARBA00022692"/>
    </source>
</evidence>
<dbReference type="Proteomes" id="UP001063782">
    <property type="component" value="Chromosome"/>
</dbReference>
<dbReference type="InterPro" id="IPR035952">
    <property type="entry name" value="Rhomboid-like_sf"/>
</dbReference>
<protein>
    <submittedName>
        <fullName evidence="9">Rhomboid family intramembrane serine protease</fullName>
    </submittedName>
</protein>
<dbReference type="EMBL" id="CP089977">
    <property type="protein sequence ID" value="UXZ04471.1"/>
    <property type="molecule type" value="Genomic_DNA"/>
</dbReference>
<evidence type="ECO:0000256" key="6">
    <source>
        <dbReference type="ARBA" id="ARBA00023136"/>
    </source>
</evidence>
<feature type="transmembrane region" description="Helical" evidence="7">
    <location>
        <begin position="197"/>
        <end position="215"/>
    </location>
</feature>
<name>A0ABY6F302_9GAMM</name>
<feature type="transmembrane region" description="Helical" evidence="7">
    <location>
        <begin position="171"/>
        <end position="191"/>
    </location>
</feature>
<dbReference type="Pfam" id="PF01694">
    <property type="entry name" value="Rhomboid"/>
    <property type="match status" value="1"/>
</dbReference>
<evidence type="ECO:0000256" key="7">
    <source>
        <dbReference type="SAM" id="Phobius"/>
    </source>
</evidence>
<feature type="transmembrane region" description="Helical" evidence="7">
    <location>
        <begin position="76"/>
        <end position="100"/>
    </location>
</feature>
<feature type="transmembrane region" description="Helical" evidence="7">
    <location>
        <begin position="112"/>
        <end position="135"/>
    </location>
</feature>
<feature type="transmembrane region" description="Helical" evidence="7">
    <location>
        <begin position="227"/>
        <end position="247"/>
    </location>
</feature>
<accession>A0ABY6F302</accession>
<keyword evidence="4" id="KW-0378">Hydrolase</keyword>
<evidence type="ECO:0000259" key="8">
    <source>
        <dbReference type="Pfam" id="PF01694"/>
    </source>
</evidence>
<keyword evidence="3 7" id="KW-0812">Transmembrane</keyword>
<dbReference type="PANTHER" id="PTHR43731">
    <property type="entry name" value="RHOMBOID PROTEASE"/>
    <property type="match status" value="1"/>
</dbReference>
<dbReference type="SUPFAM" id="SSF144091">
    <property type="entry name" value="Rhomboid-like"/>
    <property type="match status" value="1"/>
</dbReference>
<evidence type="ECO:0000256" key="4">
    <source>
        <dbReference type="ARBA" id="ARBA00022801"/>
    </source>
</evidence>
<evidence type="ECO:0000313" key="9">
    <source>
        <dbReference type="EMBL" id="UXZ04471.1"/>
    </source>
</evidence>
<proteinExistence type="inferred from homology"/>
<evidence type="ECO:0000256" key="2">
    <source>
        <dbReference type="ARBA" id="ARBA00009045"/>
    </source>
</evidence>
<feature type="transmembrane region" description="Helical" evidence="7">
    <location>
        <begin position="141"/>
        <end position="164"/>
    </location>
</feature>
<dbReference type="Gene3D" id="1.20.1540.10">
    <property type="entry name" value="Rhomboid-like"/>
    <property type="match status" value="1"/>
</dbReference>
<keyword evidence="10" id="KW-1185">Reference proteome</keyword>
<comment type="subcellular location">
    <subcellularLocation>
        <location evidence="1">Membrane</location>
        <topology evidence="1">Multi-pass membrane protein</topology>
    </subcellularLocation>
</comment>